<gene>
    <name evidence="4" type="ORF">LX83_007088</name>
</gene>
<dbReference type="EMBL" id="JAMTCK010000026">
    <property type="protein sequence ID" value="MCP2170197.1"/>
    <property type="molecule type" value="Genomic_DNA"/>
</dbReference>
<dbReference type="Proteomes" id="UP001206128">
    <property type="component" value="Unassembled WGS sequence"/>
</dbReference>
<protein>
    <submittedName>
        <fullName evidence="4">Ubiquinone/menaquinone biosynthesis C-methylase UbiE</fullName>
    </submittedName>
</protein>
<dbReference type="PANTHER" id="PTHR43861:SF1">
    <property type="entry name" value="TRANS-ACONITATE 2-METHYLTRANSFERASE"/>
    <property type="match status" value="1"/>
</dbReference>
<evidence type="ECO:0000256" key="1">
    <source>
        <dbReference type="ARBA" id="ARBA00022603"/>
    </source>
</evidence>
<dbReference type="PANTHER" id="PTHR43861">
    <property type="entry name" value="TRANS-ACONITATE 2-METHYLTRANSFERASE-RELATED"/>
    <property type="match status" value="1"/>
</dbReference>
<accession>A0AAE3KKJ1</accession>
<dbReference type="SUPFAM" id="SSF53335">
    <property type="entry name" value="S-adenosyl-L-methionine-dependent methyltransferases"/>
    <property type="match status" value="1"/>
</dbReference>
<feature type="domain" description="Methyltransferase" evidence="3">
    <location>
        <begin position="48"/>
        <end position="144"/>
    </location>
</feature>
<sequence length="286" mass="30490">MDGRSGEGRFTGVFDRLADVYDAADVEFFKPVARHLLDRVAVQPGERVLDIGCGRGAVLFPAAAAVGPAGAVVGVDLAPAMVRAATAEALRRGLANVTVLEMDGQRPGFEPASFDVITGSMSIGLFPDLPTALGNYRALLRPGGRLGISAPVPPASLGAWALGPLRLRHLVDAIDTDALVATSPRLARFFGDFPFGRPGELVDLLGAAGFVDVSEHRVDVPLVAPSPEQLLEWTWSNGLRIFWEQVPEHRRAAVTERLVADLAGHRDAEGNTVAVYLVSFYLAHVR</sequence>
<keyword evidence="5" id="KW-1185">Reference proteome</keyword>
<evidence type="ECO:0000313" key="5">
    <source>
        <dbReference type="Proteomes" id="UP001206128"/>
    </source>
</evidence>
<reference evidence="4" key="1">
    <citation type="submission" date="2022-06" db="EMBL/GenBank/DDBJ databases">
        <title>Genomic Encyclopedia of Archaeal and Bacterial Type Strains, Phase II (KMG-II): from individual species to whole genera.</title>
        <authorList>
            <person name="Goeker M."/>
        </authorList>
    </citation>
    <scope>NUCLEOTIDE SEQUENCE</scope>
    <source>
        <strain evidence="4">DSM 43935</strain>
    </source>
</reference>
<proteinExistence type="predicted"/>
<evidence type="ECO:0000256" key="2">
    <source>
        <dbReference type="ARBA" id="ARBA00022679"/>
    </source>
</evidence>
<keyword evidence="2" id="KW-0808">Transferase</keyword>
<dbReference type="Gene3D" id="3.40.50.150">
    <property type="entry name" value="Vaccinia Virus protein VP39"/>
    <property type="match status" value="1"/>
</dbReference>
<name>A0AAE3KKJ1_9PSEU</name>
<comment type="caution">
    <text evidence="4">The sequence shown here is derived from an EMBL/GenBank/DDBJ whole genome shotgun (WGS) entry which is preliminary data.</text>
</comment>
<dbReference type="AlphaFoldDB" id="A0AAE3KKJ1"/>
<evidence type="ECO:0000259" key="3">
    <source>
        <dbReference type="Pfam" id="PF13649"/>
    </source>
</evidence>
<dbReference type="RefSeq" id="WP_253780173.1">
    <property type="nucleotide sequence ID" value="NZ_JAMTCK010000026.1"/>
</dbReference>
<dbReference type="InterPro" id="IPR041698">
    <property type="entry name" value="Methyltransf_25"/>
</dbReference>
<dbReference type="InterPro" id="IPR029063">
    <property type="entry name" value="SAM-dependent_MTases_sf"/>
</dbReference>
<dbReference type="GO" id="GO:0032259">
    <property type="term" value="P:methylation"/>
    <property type="evidence" value="ECO:0007669"/>
    <property type="project" value="UniProtKB-KW"/>
</dbReference>
<dbReference type="GO" id="GO:0008168">
    <property type="term" value="F:methyltransferase activity"/>
    <property type="evidence" value="ECO:0007669"/>
    <property type="project" value="UniProtKB-KW"/>
</dbReference>
<dbReference type="CDD" id="cd02440">
    <property type="entry name" value="AdoMet_MTases"/>
    <property type="match status" value="1"/>
</dbReference>
<keyword evidence="1" id="KW-0489">Methyltransferase</keyword>
<keyword evidence="4" id="KW-0830">Ubiquinone</keyword>
<dbReference type="Pfam" id="PF13649">
    <property type="entry name" value="Methyltransf_25"/>
    <property type="match status" value="1"/>
</dbReference>
<evidence type="ECO:0000313" key="4">
    <source>
        <dbReference type="EMBL" id="MCP2170197.1"/>
    </source>
</evidence>
<organism evidence="4 5">
    <name type="scientific">Goodfellowiella coeruleoviolacea</name>
    <dbReference type="NCBI Taxonomy" id="334858"/>
    <lineage>
        <taxon>Bacteria</taxon>
        <taxon>Bacillati</taxon>
        <taxon>Actinomycetota</taxon>
        <taxon>Actinomycetes</taxon>
        <taxon>Pseudonocardiales</taxon>
        <taxon>Pseudonocardiaceae</taxon>
        <taxon>Goodfellowiella</taxon>
    </lineage>
</organism>